<evidence type="ECO:0000313" key="7">
    <source>
        <dbReference type="Proteomes" id="UP000008810"/>
    </source>
</evidence>
<proteinExistence type="predicted"/>
<dbReference type="PANTHER" id="PTHR23160:SF1">
    <property type="entry name" value="PROTEIN GRIP"/>
    <property type="match status" value="1"/>
</dbReference>
<feature type="coiled-coil region" evidence="2">
    <location>
        <begin position="418"/>
        <end position="463"/>
    </location>
</feature>
<dbReference type="EnsemblPlants" id="KQK16313">
    <property type="protein sequence ID" value="KQK16313"/>
    <property type="gene ID" value="BRADI_1g28167v3"/>
</dbReference>
<evidence type="ECO:0000313" key="5">
    <source>
        <dbReference type="EMBL" id="KQK16313.1"/>
    </source>
</evidence>
<reference evidence="5" key="2">
    <citation type="submission" date="2017-06" db="EMBL/GenBank/DDBJ databases">
        <title>WGS assembly of Brachypodium distachyon.</title>
        <authorList>
            <consortium name="The International Brachypodium Initiative"/>
            <person name="Lucas S."/>
            <person name="Harmon-Smith M."/>
            <person name="Lail K."/>
            <person name="Tice H."/>
            <person name="Grimwood J."/>
            <person name="Bruce D."/>
            <person name="Barry K."/>
            <person name="Shu S."/>
            <person name="Lindquist E."/>
            <person name="Wang M."/>
            <person name="Pitluck S."/>
            <person name="Vogel J.P."/>
            <person name="Garvin D.F."/>
            <person name="Mockler T.C."/>
            <person name="Schmutz J."/>
            <person name="Rokhsar D."/>
            <person name="Bevan M.W."/>
        </authorList>
    </citation>
    <scope>NUCLEOTIDE SEQUENCE</scope>
    <source>
        <strain evidence="5">Bd21</strain>
    </source>
</reference>
<dbReference type="EMBL" id="CM000880">
    <property type="protein sequence ID" value="KQK16314.1"/>
    <property type="molecule type" value="Genomic_DNA"/>
</dbReference>
<dbReference type="STRING" id="15368.I1GUL1"/>
<evidence type="ECO:0000259" key="4">
    <source>
        <dbReference type="PROSITE" id="PS50913"/>
    </source>
</evidence>
<evidence type="ECO:0000256" key="3">
    <source>
        <dbReference type="SAM" id="MobiDB-lite"/>
    </source>
</evidence>
<organism evidence="6">
    <name type="scientific">Brachypodium distachyon</name>
    <name type="common">Purple false brome</name>
    <name type="synonym">Trachynia distachya</name>
    <dbReference type="NCBI Taxonomy" id="15368"/>
    <lineage>
        <taxon>Eukaryota</taxon>
        <taxon>Viridiplantae</taxon>
        <taxon>Streptophyta</taxon>
        <taxon>Embryophyta</taxon>
        <taxon>Tracheophyta</taxon>
        <taxon>Spermatophyta</taxon>
        <taxon>Magnoliopsida</taxon>
        <taxon>Liliopsida</taxon>
        <taxon>Poales</taxon>
        <taxon>Poaceae</taxon>
        <taxon>BOP clade</taxon>
        <taxon>Pooideae</taxon>
        <taxon>Stipodae</taxon>
        <taxon>Brachypodieae</taxon>
        <taxon>Brachypodium</taxon>
    </lineage>
</organism>
<reference evidence="5 6" key="1">
    <citation type="journal article" date="2010" name="Nature">
        <title>Genome sequencing and analysis of the model grass Brachypodium distachyon.</title>
        <authorList>
            <consortium name="International Brachypodium Initiative"/>
        </authorList>
    </citation>
    <scope>NUCLEOTIDE SEQUENCE [LARGE SCALE GENOMIC DNA]</scope>
    <source>
        <strain evidence="5 6">Bd21</strain>
    </source>
</reference>
<dbReference type="Pfam" id="PF01465">
    <property type="entry name" value="GRIP"/>
    <property type="match status" value="1"/>
</dbReference>
<keyword evidence="1 2" id="KW-0175">Coiled coil</keyword>
<dbReference type="AlphaFoldDB" id="I1GUL1"/>
<dbReference type="InterPro" id="IPR000237">
    <property type="entry name" value="GRIP_dom"/>
</dbReference>
<dbReference type="EMBL" id="CM000880">
    <property type="protein sequence ID" value="KQK16313.1"/>
    <property type="molecule type" value="Genomic_DNA"/>
</dbReference>
<feature type="compositionally biased region" description="Acidic residues" evidence="3">
    <location>
        <begin position="96"/>
        <end position="105"/>
    </location>
</feature>
<dbReference type="Gramene" id="KQK16313">
    <property type="protein sequence ID" value="KQK16313"/>
    <property type="gene ID" value="BRADI_1g28167v3"/>
</dbReference>
<feature type="coiled-coil region" evidence="2">
    <location>
        <begin position="736"/>
        <end position="770"/>
    </location>
</feature>
<sequence>MPRPRGRRSGSARTDPKEGTAPPAPEQAAGPPPQEESAAPVEEESAVPVAEESAGPVEEESAAPVPVDEESAAPAPADEDNAAPAPVDEARKDVDVELDAAAGEEEGARVGEPERTREELERMVMELSLQNENLKSQIAVAQQPASNEETGGDKGKEEDSELVRSLKEQVEKLNKEVQEQKQTQKVAEAALEHVNVAYAEADGKLQELTVKLTEAQQKMEKELKERDEKYVELDTKFQRLHKRAKQRIQDIQKEKDDLEARFNEINQKAEQAASLQLAAQQELERARHQASEALRAMDAERQQLRTVNSKLRSNFDDTRLALEARNNALEKLQQSILEKEQMLEQIQGSMQSAEEKRHASVSELAAKHQKQLESLEAQLAEVSAERTKASETIQSLQMLLTEKDSEITEIEAASTGEAARLRATLEEVKGELAHLKGQHEKERQSWEATCESLRAKLEASESACLRSEVEAAKSRSQLELELSTQNQLLQTKDCDLMAAKDEISRLESDFSAYKIRAHALLQKKDAELTAAQNSDFLKAHEEAIKEVEKEVTAALEERDEAIQALQAAQSRHSEEIEARDLALADVDKKLKDVIKKLDSVSSQFLSEKESWEKNLASVEENWRLKCESMKDQSNGHAEDHLQKNIGALTLKYEKLKEEHESFRDISDRMIEEKEHEIAKLLKENKDLRHSLDDKAAVSNNDSQSPGHVKQDVLSIELAEQQILLLARQQAQREEELGQSQRHILALQQEIEELERENRLHDQQEAILKTELRNMERSQKREGIDMTYLKNVILKLLETGEVGALLPVVATLLQFSPDELNKCQNGVLSNVASSPATALLDGGSTPNSFFGRFTF</sequence>
<dbReference type="eggNOG" id="ENOG502QTVU">
    <property type="taxonomic scope" value="Eukaryota"/>
</dbReference>
<dbReference type="RefSeq" id="XP_003560227.1">
    <property type="nucleotide sequence ID" value="XM_003560179.4"/>
</dbReference>
<dbReference type="SMART" id="SM00755">
    <property type="entry name" value="Grip"/>
    <property type="match status" value="1"/>
</dbReference>
<evidence type="ECO:0000256" key="1">
    <source>
        <dbReference type="ARBA" id="ARBA00023054"/>
    </source>
</evidence>
<dbReference type="OrthoDB" id="1926336at2759"/>
<dbReference type="PANTHER" id="PTHR23160">
    <property type="entry name" value="SYNAPTONEMAL COMPLEX PROTEIN-RELATED"/>
    <property type="match status" value="1"/>
</dbReference>
<feature type="compositionally biased region" description="Low complexity" evidence="3">
    <location>
        <begin position="35"/>
        <end position="54"/>
    </location>
</feature>
<reference evidence="6" key="3">
    <citation type="submission" date="2018-08" db="UniProtKB">
        <authorList>
            <consortium name="EnsemblPlants"/>
        </authorList>
    </citation>
    <scope>IDENTIFICATION</scope>
    <source>
        <strain evidence="6">cv. Bd21</strain>
    </source>
</reference>
<feature type="compositionally biased region" description="Basic residues" evidence="3">
    <location>
        <begin position="1"/>
        <end position="10"/>
    </location>
</feature>
<feature type="region of interest" description="Disordered" evidence="3">
    <location>
        <begin position="1"/>
        <end position="119"/>
    </location>
</feature>
<dbReference type="ExpressionAtlas" id="I1GUL1">
    <property type="expression patterns" value="baseline"/>
</dbReference>
<feature type="domain" description="GRIP" evidence="4">
    <location>
        <begin position="778"/>
        <end position="825"/>
    </location>
</feature>
<feature type="coiled-coil region" evidence="2">
    <location>
        <begin position="489"/>
        <end position="571"/>
    </location>
</feature>
<dbReference type="KEGG" id="bdi:100839258"/>
<dbReference type="HOGENOM" id="CLU_014408_0_0_1"/>
<dbReference type="Proteomes" id="UP000008810">
    <property type="component" value="Chromosome 1"/>
</dbReference>
<dbReference type="Gene3D" id="1.10.287.1490">
    <property type="match status" value="1"/>
</dbReference>
<dbReference type="PROSITE" id="PS50913">
    <property type="entry name" value="GRIP"/>
    <property type="match status" value="1"/>
</dbReference>
<protein>
    <recommendedName>
        <fullName evidence="4">GRIP domain-containing protein</fullName>
    </recommendedName>
</protein>
<dbReference type="GeneID" id="100839258"/>
<feature type="region of interest" description="Disordered" evidence="3">
    <location>
        <begin position="137"/>
        <end position="164"/>
    </location>
</feature>
<feature type="compositionally biased region" description="Acidic residues" evidence="3">
    <location>
        <begin position="57"/>
        <end position="81"/>
    </location>
</feature>
<gene>
    <name evidence="6" type="primary">LOC100839258</name>
    <name evidence="5" type="ORF">BRADI_1g28167v3</name>
</gene>
<dbReference type="GO" id="GO:0007131">
    <property type="term" value="P:reciprocal meiotic recombination"/>
    <property type="evidence" value="ECO:0000318"/>
    <property type="project" value="GO_Central"/>
</dbReference>
<feature type="compositionally biased region" description="Basic and acidic residues" evidence="3">
    <location>
        <begin position="106"/>
        <end position="119"/>
    </location>
</feature>
<feature type="coiled-coil region" evidence="2">
    <location>
        <begin position="638"/>
        <end position="690"/>
    </location>
</feature>
<dbReference type="Gramene" id="KQK16314">
    <property type="protein sequence ID" value="KQK16314"/>
    <property type="gene ID" value="BRADI_1g28167v3"/>
</dbReference>
<dbReference type="OMA" id="AEMQAIN"/>
<feature type="compositionally biased region" description="Polar residues" evidence="3">
    <location>
        <begin position="137"/>
        <end position="147"/>
    </location>
</feature>
<feature type="compositionally biased region" description="Pro residues" evidence="3">
    <location>
        <begin position="22"/>
        <end position="34"/>
    </location>
</feature>
<dbReference type="FunCoup" id="I1GUL1">
    <property type="interactions" value="710"/>
</dbReference>
<dbReference type="RefSeq" id="XP_010238530.1">
    <property type="nucleotide sequence ID" value="XM_010240228.3"/>
</dbReference>
<accession>I1GUL1</accession>
<dbReference type="EnsemblPlants" id="KQK16314">
    <property type="protein sequence ID" value="KQK16314"/>
    <property type="gene ID" value="BRADI_1g28167v3"/>
</dbReference>
<evidence type="ECO:0000313" key="6">
    <source>
        <dbReference type="EnsemblPlants" id="KQK16314"/>
    </source>
</evidence>
<keyword evidence="7" id="KW-1185">Reference proteome</keyword>
<evidence type="ECO:0000256" key="2">
    <source>
        <dbReference type="SAM" id="Coils"/>
    </source>
</evidence>
<feature type="compositionally biased region" description="Basic and acidic residues" evidence="3">
    <location>
        <begin position="151"/>
        <end position="164"/>
    </location>
</feature>
<name>I1GUL1_BRADI</name>